<evidence type="ECO:0000313" key="4">
    <source>
        <dbReference type="EMBL" id="EAR92946.1"/>
    </source>
</evidence>
<dbReference type="GeneID" id="7829429"/>
<feature type="domain" description="LITAF" evidence="3">
    <location>
        <begin position="7"/>
        <end position="92"/>
    </location>
</feature>
<feature type="transmembrane region" description="Helical" evidence="2">
    <location>
        <begin position="44"/>
        <end position="71"/>
    </location>
</feature>
<keyword evidence="2" id="KW-0472">Membrane</keyword>
<sequence length="375" mass="43698">MQQLKNRNKEEKEEQLTLGDQPVKIKCGYCAANQKTEVKFKNGVISYALCFLAFLLLPFLVSIIAILLIFVLTKNLVHVCSCCENQLGNDGKIIYALKFKDEIVTLKAGEMGFIMTRKLIITIILIALNVIVLIYKINHTIQGGHHHKYGFTHAHDQIYPIQSNWTDFYNECNIKLLMGQGQQQMKHCYYKYIGKTVSNWEGYIIRVEDLRGSLKQFFNHAVTILVQMDPTEQTEEQKFPDLQLTFDSEVADFYSNFLDQINRGDKIGFNATIKSIGFEEPRHLHVIQIEKLEGFKLIEPHVHHHGRYKDLNRSFRKSKDLTPEVQLEKQEQTQESQEQQKKENNEQNQEDKLENNEQLKVENFENNQDDQDKGQ</sequence>
<evidence type="ECO:0000259" key="3">
    <source>
        <dbReference type="PROSITE" id="PS51837"/>
    </source>
</evidence>
<dbReference type="InterPro" id="IPR006629">
    <property type="entry name" value="LITAF"/>
</dbReference>
<feature type="region of interest" description="Disordered" evidence="1">
    <location>
        <begin position="322"/>
        <end position="375"/>
    </location>
</feature>
<evidence type="ECO:0000256" key="2">
    <source>
        <dbReference type="SAM" id="Phobius"/>
    </source>
</evidence>
<keyword evidence="5" id="KW-1185">Reference proteome</keyword>
<accession>I7LUF4</accession>
<dbReference type="OrthoDB" id="293872at2759"/>
<dbReference type="KEGG" id="tet:TTHERM_00295590"/>
<feature type="compositionally biased region" description="Basic and acidic residues" evidence="1">
    <location>
        <begin position="322"/>
        <end position="363"/>
    </location>
</feature>
<feature type="transmembrane region" description="Helical" evidence="2">
    <location>
        <begin position="119"/>
        <end position="138"/>
    </location>
</feature>
<gene>
    <name evidence="4" type="ORF">TTHERM_00295590</name>
</gene>
<dbReference type="PROSITE" id="PS51837">
    <property type="entry name" value="LITAF"/>
    <property type="match status" value="1"/>
</dbReference>
<dbReference type="HOGENOM" id="CLU_738706_0_0_1"/>
<protein>
    <submittedName>
        <fullName evidence="4">LITAF-like zinc ribbon domain protein</fullName>
    </submittedName>
</protein>
<dbReference type="SMART" id="SM00714">
    <property type="entry name" value="LITAF"/>
    <property type="match status" value="1"/>
</dbReference>
<dbReference type="eggNOG" id="ENOG502SN18">
    <property type="taxonomic scope" value="Eukaryota"/>
</dbReference>
<dbReference type="EMBL" id="GG662740">
    <property type="protein sequence ID" value="EAR92946.1"/>
    <property type="molecule type" value="Genomic_DNA"/>
</dbReference>
<name>I7LUF4_TETTS</name>
<keyword evidence="2" id="KW-1133">Transmembrane helix</keyword>
<dbReference type="AlphaFoldDB" id="I7LUF4"/>
<proteinExistence type="predicted"/>
<reference evidence="5" key="1">
    <citation type="journal article" date="2006" name="PLoS Biol.">
        <title>Macronuclear genome sequence of the ciliate Tetrahymena thermophila, a model eukaryote.</title>
        <authorList>
            <person name="Eisen J.A."/>
            <person name="Coyne R.S."/>
            <person name="Wu M."/>
            <person name="Wu D."/>
            <person name="Thiagarajan M."/>
            <person name="Wortman J.R."/>
            <person name="Badger J.H."/>
            <person name="Ren Q."/>
            <person name="Amedeo P."/>
            <person name="Jones K.M."/>
            <person name="Tallon L.J."/>
            <person name="Delcher A.L."/>
            <person name="Salzberg S.L."/>
            <person name="Silva J.C."/>
            <person name="Haas B.J."/>
            <person name="Majoros W.H."/>
            <person name="Farzad M."/>
            <person name="Carlton J.M."/>
            <person name="Smith R.K. Jr."/>
            <person name="Garg J."/>
            <person name="Pearlman R.E."/>
            <person name="Karrer K.M."/>
            <person name="Sun L."/>
            <person name="Manning G."/>
            <person name="Elde N.C."/>
            <person name="Turkewitz A.P."/>
            <person name="Asai D.J."/>
            <person name="Wilkes D.E."/>
            <person name="Wang Y."/>
            <person name="Cai H."/>
            <person name="Collins K."/>
            <person name="Stewart B.A."/>
            <person name="Lee S.R."/>
            <person name="Wilamowska K."/>
            <person name="Weinberg Z."/>
            <person name="Ruzzo W.L."/>
            <person name="Wloga D."/>
            <person name="Gaertig J."/>
            <person name="Frankel J."/>
            <person name="Tsao C.-C."/>
            <person name="Gorovsky M.A."/>
            <person name="Keeling P.J."/>
            <person name="Waller R.F."/>
            <person name="Patron N.J."/>
            <person name="Cherry J.M."/>
            <person name="Stover N.A."/>
            <person name="Krieger C.J."/>
            <person name="del Toro C."/>
            <person name="Ryder H.F."/>
            <person name="Williamson S.C."/>
            <person name="Barbeau R.A."/>
            <person name="Hamilton E.P."/>
            <person name="Orias E."/>
        </authorList>
    </citation>
    <scope>NUCLEOTIDE SEQUENCE [LARGE SCALE GENOMIC DNA]</scope>
    <source>
        <strain evidence="5">SB210</strain>
    </source>
</reference>
<dbReference type="Pfam" id="PF10601">
    <property type="entry name" value="zf-LITAF-like"/>
    <property type="match status" value="1"/>
</dbReference>
<evidence type="ECO:0000313" key="5">
    <source>
        <dbReference type="Proteomes" id="UP000009168"/>
    </source>
</evidence>
<dbReference type="OMA" id="DYHQHYN"/>
<evidence type="ECO:0000256" key="1">
    <source>
        <dbReference type="SAM" id="MobiDB-lite"/>
    </source>
</evidence>
<keyword evidence="2" id="KW-0812">Transmembrane</keyword>
<dbReference type="RefSeq" id="XP_001013191.1">
    <property type="nucleotide sequence ID" value="XM_001013191.3"/>
</dbReference>
<dbReference type="InParanoid" id="I7LUF4"/>
<dbReference type="Proteomes" id="UP000009168">
    <property type="component" value="Unassembled WGS sequence"/>
</dbReference>
<organism evidence="4 5">
    <name type="scientific">Tetrahymena thermophila (strain SB210)</name>
    <dbReference type="NCBI Taxonomy" id="312017"/>
    <lineage>
        <taxon>Eukaryota</taxon>
        <taxon>Sar</taxon>
        <taxon>Alveolata</taxon>
        <taxon>Ciliophora</taxon>
        <taxon>Intramacronucleata</taxon>
        <taxon>Oligohymenophorea</taxon>
        <taxon>Hymenostomatida</taxon>
        <taxon>Tetrahymenina</taxon>
        <taxon>Tetrahymenidae</taxon>
        <taxon>Tetrahymena</taxon>
    </lineage>
</organism>